<feature type="compositionally biased region" description="Acidic residues" evidence="1">
    <location>
        <begin position="354"/>
        <end position="380"/>
    </location>
</feature>
<gene>
    <name evidence="2" type="ORF">TIFTF001_043662</name>
    <name evidence="3" type="ORF">TIFTF001_043664</name>
</gene>
<comment type="caution">
    <text evidence="2">The sequence shown here is derived from an EMBL/GenBank/DDBJ whole genome shotgun (WGS) entry which is preliminary data.</text>
</comment>
<dbReference type="Proteomes" id="UP001187192">
    <property type="component" value="Unassembled WGS sequence"/>
</dbReference>
<evidence type="ECO:0000313" key="4">
    <source>
        <dbReference type="Proteomes" id="UP001187192"/>
    </source>
</evidence>
<protein>
    <submittedName>
        <fullName evidence="2">Uncharacterized protein</fullName>
    </submittedName>
</protein>
<accession>A0AA87Z1E5</accession>
<organism evidence="2 4">
    <name type="scientific">Ficus carica</name>
    <name type="common">Common fig</name>
    <dbReference type="NCBI Taxonomy" id="3494"/>
    <lineage>
        <taxon>Eukaryota</taxon>
        <taxon>Viridiplantae</taxon>
        <taxon>Streptophyta</taxon>
        <taxon>Embryophyta</taxon>
        <taxon>Tracheophyta</taxon>
        <taxon>Spermatophyta</taxon>
        <taxon>Magnoliopsida</taxon>
        <taxon>eudicotyledons</taxon>
        <taxon>Gunneridae</taxon>
        <taxon>Pentapetalae</taxon>
        <taxon>rosids</taxon>
        <taxon>fabids</taxon>
        <taxon>Rosales</taxon>
        <taxon>Moraceae</taxon>
        <taxon>Ficeae</taxon>
        <taxon>Ficus</taxon>
    </lineage>
</organism>
<dbReference type="EMBL" id="BTGU01002904">
    <property type="protein sequence ID" value="GMN23285.1"/>
    <property type="molecule type" value="Genomic_DNA"/>
</dbReference>
<keyword evidence="4" id="KW-1185">Reference proteome</keyword>
<dbReference type="AlphaFoldDB" id="A0AA87Z1E5"/>
<feature type="compositionally biased region" description="Acidic residues" evidence="1">
    <location>
        <begin position="443"/>
        <end position="468"/>
    </location>
</feature>
<dbReference type="EMBL" id="BTGU01002905">
    <property type="protein sequence ID" value="GMN23295.1"/>
    <property type="molecule type" value="Genomic_DNA"/>
</dbReference>
<evidence type="ECO:0000313" key="3">
    <source>
        <dbReference type="EMBL" id="GMN23295.1"/>
    </source>
</evidence>
<feature type="region of interest" description="Disordered" evidence="1">
    <location>
        <begin position="343"/>
        <end position="478"/>
    </location>
</feature>
<proteinExistence type="predicted"/>
<evidence type="ECO:0000313" key="2">
    <source>
        <dbReference type="EMBL" id="GMN23285.1"/>
    </source>
</evidence>
<feature type="compositionally biased region" description="Acidic residues" evidence="1">
    <location>
        <begin position="397"/>
        <end position="414"/>
    </location>
</feature>
<evidence type="ECO:0000256" key="1">
    <source>
        <dbReference type="SAM" id="MobiDB-lite"/>
    </source>
</evidence>
<feature type="compositionally biased region" description="Pro residues" evidence="1">
    <location>
        <begin position="384"/>
        <end position="393"/>
    </location>
</feature>
<sequence length="478" mass="54462">MRLQWPRFLTKPEPEVPRTPARPGPLHGPGSLHGQDWFHKVFDKENVRTRKYGKSCTGFLKSTQKNEYNIRQCPDEGQLNFGHNIHEQGFRNVRKNVMKLENAIDAHYVSSLAATCDTRWRAWTGGLYAIMDPALVEEDRRSTTSFFESQPLFFDGTRRTVSLSVWLYDTELIFRTSHIVERPQVALASRCLVADARLWWMTWGERALPERTWAHFRTLVIARYGPVPEEGVDEPYRDPEIYRDMYHERYYVFVADWHAYPQESMGHYCRRFQEAMLPHIPQDIPSPGMQALVILRNGLPLPIRQLTPMPAADMTVGHMIEYILGAEVIVHAMQADAHVVEPEAPAGGIGEPEPVYEPEPAYEPEPVYEPEPAYEPEPEYEPGPVYPEDPMPADPAQEAEDDGYDADEDMDAPEDPPVIVISSDDEDEEEEPEHEPGFGGWLDEGDDFEEDPEEIPIDDGDGDADSDAASEVTVVEID</sequence>
<reference evidence="2" key="1">
    <citation type="submission" date="2023-07" db="EMBL/GenBank/DDBJ databases">
        <title>draft genome sequence of fig (Ficus carica).</title>
        <authorList>
            <person name="Takahashi T."/>
            <person name="Nishimura K."/>
        </authorList>
    </citation>
    <scope>NUCLEOTIDE SEQUENCE</scope>
</reference>
<feature type="region of interest" description="Disordered" evidence="1">
    <location>
        <begin position="1"/>
        <end position="30"/>
    </location>
</feature>
<feature type="compositionally biased region" description="Acidic residues" evidence="1">
    <location>
        <begin position="423"/>
        <end position="433"/>
    </location>
</feature>
<name>A0AA87Z1E5_FICCA</name>